<feature type="transmembrane region" description="Helical" evidence="2">
    <location>
        <begin position="28"/>
        <end position="50"/>
    </location>
</feature>
<feature type="transmembrane region" description="Helical" evidence="2">
    <location>
        <begin position="56"/>
        <end position="76"/>
    </location>
</feature>
<evidence type="ECO:0000256" key="1">
    <source>
        <dbReference type="SAM" id="MobiDB-lite"/>
    </source>
</evidence>
<keyword evidence="2" id="KW-0472">Membrane</keyword>
<evidence type="ECO:0000313" key="4">
    <source>
        <dbReference type="Proteomes" id="UP000823914"/>
    </source>
</evidence>
<feature type="transmembrane region" description="Helical" evidence="2">
    <location>
        <begin position="335"/>
        <end position="357"/>
    </location>
</feature>
<evidence type="ECO:0000313" key="3">
    <source>
        <dbReference type="EMBL" id="MBU3849852.1"/>
    </source>
</evidence>
<feature type="region of interest" description="Disordered" evidence="1">
    <location>
        <begin position="499"/>
        <end position="540"/>
    </location>
</feature>
<reference evidence="3" key="2">
    <citation type="submission" date="2021-04" db="EMBL/GenBank/DDBJ databases">
        <authorList>
            <person name="Gilroy R."/>
        </authorList>
    </citation>
    <scope>NUCLEOTIDE SEQUENCE</scope>
    <source>
        <strain evidence="3">Gambia15-2214</strain>
    </source>
</reference>
<accession>A0A9E2L346</accession>
<proteinExistence type="predicted"/>
<comment type="caution">
    <text evidence="3">The sequence shown here is derived from an EMBL/GenBank/DDBJ whole genome shotgun (WGS) entry which is preliminary data.</text>
</comment>
<protein>
    <submittedName>
        <fullName evidence="3">Uncharacterized protein</fullName>
    </submittedName>
</protein>
<feature type="transmembrane region" description="Helical" evidence="2">
    <location>
        <begin position="363"/>
        <end position="382"/>
    </location>
</feature>
<feature type="transmembrane region" description="Helical" evidence="2">
    <location>
        <begin position="295"/>
        <end position="314"/>
    </location>
</feature>
<keyword evidence="2" id="KW-0812">Transmembrane</keyword>
<keyword evidence="2" id="KW-1133">Transmembrane helix</keyword>
<feature type="compositionally biased region" description="Basic and acidic residues" evidence="1">
    <location>
        <begin position="577"/>
        <end position="596"/>
    </location>
</feature>
<feature type="compositionally biased region" description="Gly residues" evidence="1">
    <location>
        <begin position="502"/>
        <end position="517"/>
    </location>
</feature>
<feature type="transmembrane region" description="Helical" evidence="2">
    <location>
        <begin position="267"/>
        <end position="289"/>
    </location>
</feature>
<name>A0A9E2L346_9SPIR</name>
<feature type="compositionally biased region" description="Basic and acidic residues" evidence="1">
    <location>
        <begin position="527"/>
        <end position="540"/>
    </location>
</feature>
<organism evidence="3 4">
    <name type="scientific">Candidatus Treponema excrementipullorum</name>
    <dbReference type="NCBI Taxonomy" id="2838768"/>
    <lineage>
        <taxon>Bacteria</taxon>
        <taxon>Pseudomonadati</taxon>
        <taxon>Spirochaetota</taxon>
        <taxon>Spirochaetia</taxon>
        <taxon>Spirochaetales</taxon>
        <taxon>Treponemataceae</taxon>
        <taxon>Treponema</taxon>
    </lineage>
</organism>
<sequence length="631" mass="67777">MEWIDLPVAQAIDYFTQMSGNFMDIARTLGVILCFTAICWTSVKLAFGFIETPKAVIGIIAKILFFILFLNSYWAVTEGLKRFSTETGNLASGTSTEEITAQLGEFLNTMQKAVDAQEAQIAKDVLGELTRKRSQVQASIGGTGYGSNWAGANSKILNENNFNQEVDRITQARLAANESSQVKTLAAIKSVLGTDGAGRYIIKDLYLGDTAYLSPNTMLRIAILTAQIMWEKEWTSVDEEWQANDEEGFFTGMTKAKGVSSFPLRRIWDMLLVFITMIAVVLAMIFSLIQYVAAIIEFTIIIAVASVCLPFLFLDETKDIAGKIMPSMLAQVAKLIMITICMWYALWAFLDLALNTIAESSGFNLTTFAYVFFVITITWMLTQSAPKVAMALMTGQPQLSMGEMVAAMGTAVAAGTMTGQAVGTAAGMTKAAVPAMARGGANAMGSMAAFGGAGQAAFDRAKKMGLSTYEQYAAAAKAVGKEAMFRSGQGFSSSLQNIAHAGTGGGPGGGGGNGPGSGFSRFGYNNDGEKIVDESGNKVADPKEIGEQSLSYQNAQHKDGRYMTLKEYMGKQKEMAAGRVNNEEWKAPPPKTEPKSPRPATSGYLGTDFVAPKMLGKPDTKALPAPDTIYL</sequence>
<dbReference type="Proteomes" id="UP000823914">
    <property type="component" value="Unassembled WGS sequence"/>
</dbReference>
<feature type="region of interest" description="Disordered" evidence="1">
    <location>
        <begin position="577"/>
        <end position="631"/>
    </location>
</feature>
<evidence type="ECO:0000256" key="2">
    <source>
        <dbReference type="SAM" id="Phobius"/>
    </source>
</evidence>
<dbReference type="EMBL" id="JAHLFV010000114">
    <property type="protein sequence ID" value="MBU3849852.1"/>
    <property type="molecule type" value="Genomic_DNA"/>
</dbReference>
<dbReference type="AlphaFoldDB" id="A0A9E2L346"/>
<reference evidence="3" key="1">
    <citation type="journal article" date="2021" name="PeerJ">
        <title>Extensive microbial diversity within the chicken gut microbiome revealed by metagenomics and culture.</title>
        <authorList>
            <person name="Gilroy R."/>
            <person name="Ravi A."/>
            <person name="Getino M."/>
            <person name="Pursley I."/>
            <person name="Horton D.L."/>
            <person name="Alikhan N.F."/>
            <person name="Baker D."/>
            <person name="Gharbi K."/>
            <person name="Hall N."/>
            <person name="Watson M."/>
            <person name="Adriaenssens E.M."/>
            <person name="Foster-Nyarko E."/>
            <person name="Jarju S."/>
            <person name="Secka A."/>
            <person name="Antonio M."/>
            <person name="Oren A."/>
            <person name="Chaudhuri R.R."/>
            <person name="La Ragione R."/>
            <person name="Hildebrand F."/>
            <person name="Pallen M.J."/>
        </authorList>
    </citation>
    <scope>NUCLEOTIDE SEQUENCE</scope>
    <source>
        <strain evidence="3">Gambia15-2214</strain>
    </source>
</reference>
<gene>
    <name evidence="3" type="ORF">IAA16_04735</name>
</gene>